<dbReference type="Proteomes" id="UP000006701">
    <property type="component" value="Unassembled WGS sequence"/>
</dbReference>
<dbReference type="VEuPathDB" id="FungiDB:ACLA_073840"/>
<dbReference type="KEGG" id="act:ACLA_073840"/>
<feature type="compositionally biased region" description="Pro residues" evidence="4">
    <location>
        <begin position="9"/>
        <end position="20"/>
    </location>
</feature>
<dbReference type="RefSeq" id="XP_001275774.1">
    <property type="nucleotide sequence ID" value="XM_001275773.1"/>
</dbReference>
<evidence type="ECO:0000259" key="5">
    <source>
        <dbReference type="Pfam" id="PF06094"/>
    </source>
</evidence>
<accession>A1C7H7</accession>
<keyword evidence="7" id="KW-1185">Reference proteome</keyword>
<evidence type="ECO:0000313" key="6">
    <source>
        <dbReference type="EMBL" id="EAW14348.1"/>
    </source>
</evidence>
<dbReference type="OMA" id="SGAFEPI"/>
<dbReference type="InterPro" id="IPR013024">
    <property type="entry name" value="GGCT-like"/>
</dbReference>
<reference evidence="6 7" key="1">
    <citation type="journal article" date="2008" name="PLoS Genet.">
        <title>Genomic islands in the pathogenic filamentous fungus Aspergillus fumigatus.</title>
        <authorList>
            <person name="Fedorova N.D."/>
            <person name="Khaldi N."/>
            <person name="Joardar V.S."/>
            <person name="Maiti R."/>
            <person name="Amedeo P."/>
            <person name="Anderson M.J."/>
            <person name="Crabtree J."/>
            <person name="Silva J.C."/>
            <person name="Badger J.H."/>
            <person name="Albarraq A."/>
            <person name="Angiuoli S."/>
            <person name="Bussey H."/>
            <person name="Bowyer P."/>
            <person name="Cotty P.J."/>
            <person name="Dyer P.S."/>
            <person name="Egan A."/>
            <person name="Galens K."/>
            <person name="Fraser-Liggett C.M."/>
            <person name="Haas B.J."/>
            <person name="Inman J.M."/>
            <person name="Kent R."/>
            <person name="Lemieux S."/>
            <person name="Malavazi I."/>
            <person name="Orvis J."/>
            <person name="Roemer T."/>
            <person name="Ronning C.M."/>
            <person name="Sundaram J.P."/>
            <person name="Sutton G."/>
            <person name="Turner G."/>
            <person name="Venter J.C."/>
            <person name="White O.R."/>
            <person name="Whitty B.R."/>
            <person name="Youngman P."/>
            <person name="Wolfe K.H."/>
            <person name="Goldman G.H."/>
            <person name="Wortman J.R."/>
            <person name="Jiang B."/>
            <person name="Denning D.W."/>
            <person name="Nierman W.C."/>
        </authorList>
    </citation>
    <scope>NUCLEOTIDE SEQUENCE [LARGE SCALE GENOMIC DNA]</scope>
    <source>
        <strain evidence="7">ATCC 1007 / CBS 513.65 / DSM 816 / NCTC 3887 / NRRL 1</strain>
    </source>
</reference>
<dbReference type="Gene3D" id="3.10.490.10">
    <property type="entry name" value="Gamma-glutamyl cyclotransferase-like"/>
    <property type="match status" value="1"/>
</dbReference>
<dbReference type="GeneID" id="4707798"/>
<dbReference type="InterPro" id="IPR045038">
    <property type="entry name" value="AIG2-like"/>
</dbReference>
<dbReference type="PANTHER" id="PTHR31544:SF4">
    <property type="entry name" value="GAMMA-GLUTAMYLCYCLOTRANSFERASE-RELATED"/>
    <property type="match status" value="1"/>
</dbReference>
<dbReference type="GO" id="GO:0016740">
    <property type="term" value="F:transferase activity"/>
    <property type="evidence" value="ECO:0007669"/>
    <property type="project" value="UniProtKB-KW"/>
</dbReference>
<dbReference type="PANTHER" id="PTHR31544">
    <property type="entry name" value="AIG2-LIKE PROTEIN D"/>
    <property type="match status" value="1"/>
</dbReference>
<protein>
    <recommendedName>
        <fullName evidence="3">Putative gamma-glutamylcyclotransferase</fullName>
    </recommendedName>
</protein>
<sequence>MSVSSSSLSPPPPPPPPPPEDLQSKISPFVLKMRSAPPQTGLYFFYGTLMDPKILADILDLDHEPKLRPAKVVGYACKLWGQYPAMVDGPQDATVEGAVYNVQTVKDGEKLAAYETNHYQTKACLIEYMDSQEPVDDLGHTFMFVGDSRDLTEGTFNLQTWLERMGRQKNTKH</sequence>
<organism evidence="6 7">
    <name type="scientific">Aspergillus clavatus (strain ATCC 1007 / CBS 513.65 / DSM 816 / NCTC 3887 / NRRL 1 / QM 1276 / 107)</name>
    <dbReference type="NCBI Taxonomy" id="344612"/>
    <lineage>
        <taxon>Eukaryota</taxon>
        <taxon>Fungi</taxon>
        <taxon>Dikarya</taxon>
        <taxon>Ascomycota</taxon>
        <taxon>Pezizomycotina</taxon>
        <taxon>Eurotiomycetes</taxon>
        <taxon>Eurotiomycetidae</taxon>
        <taxon>Eurotiales</taxon>
        <taxon>Aspergillaceae</taxon>
        <taxon>Aspergillus</taxon>
        <taxon>Aspergillus subgen. Fumigati</taxon>
    </lineage>
</organism>
<evidence type="ECO:0000256" key="3">
    <source>
        <dbReference type="ARBA" id="ARBA00030602"/>
    </source>
</evidence>
<dbReference type="InterPro" id="IPR036568">
    <property type="entry name" value="GGCT-like_sf"/>
</dbReference>
<dbReference type="HOGENOM" id="CLU_092543_2_1_1"/>
<keyword evidence="2" id="KW-0808">Transferase</keyword>
<evidence type="ECO:0000256" key="4">
    <source>
        <dbReference type="SAM" id="MobiDB-lite"/>
    </source>
</evidence>
<dbReference type="AlphaFoldDB" id="A1C7H7"/>
<dbReference type="EMBL" id="DS027045">
    <property type="protein sequence ID" value="EAW14348.1"/>
    <property type="molecule type" value="Genomic_DNA"/>
</dbReference>
<comment type="similarity">
    <text evidence="1">Belongs to the gamma-glutamylcyclotransferase family.</text>
</comment>
<dbReference type="OrthoDB" id="3262926at2759"/>
<dbReference type="eggNOG" id="ENOG502S2U6">
    <property type="taxonomic scope" value="Eukaryota"/>
</dbReference>
<proteinExistence type="inferred from homology"/>
<dbReference type="CDD" id="cd06661">
    <property type="entry name" value="GGCT_like"/>
    <property type="match status" value="1"/>
</dbReference>
<dbReference type="Pfam" id="PF06094">
    <property type="entry name" value="GGACT"/>
    <property type="match status" value="1"/>
</dbReference>
<gene>
    <name evidence="6" type="ORF">ACLA_073840</name>
</gene>
<evidence type="ECO:0000313" key="7">
    <source>
        <dbReference type="Proteomes" id="UP000006701"/>
    </source>
</evidence>
<evidence type="ECO:0000256" key="1">
    <source>
        <dbReference type="ARBA" id="ARBA00008861"/>
    </source>
</evidence>
<name>A1C7H7_ASPCL</name>
<evidence type="ECO:0000256" key="2">
    <source>
        <dbReference type="ARBA" id="ARBA00022679"/>
    </source>
</evidence>
<dbReference type="SUPFAM" id="SSF101447">
    <property type="entry name" value="Formin homology 2 domain (FH2 domain)"/>
    <property type="match status" value="1"/>
</dbReference>
<dbReference type="SUPFAM" id="SSF110857">
    <property type="entry name" value="Gamma-glutamyl cyclotransferase-like"/>
    <property type="match status" value="1"/>
</dbReference>
<dbReference type="InterPro" id="IPR009288">
    <property type="entry name" value="AIG2-like_dom"/>
</dbReference>
<feature type="region of interest" description="Disordered" evidence="4">
    <location>
        <begin position="1"/>
        <end position="25"/>
    </location>
</feature>
<feature type="domain" description="Gamma-glutamylcyclotransferase AIG2-like" evidence="5">
    <location>
        <begin position="43"/>
        <end position="142"/>
    </location>
</feature>